<dbReference type="InterPro" id="IPR035587">
    <property type="entry name" value="DUS-like_FMN-bd"/>
</dbReference>
<evidence type="ECO:0000313" key="10">
    <source>
        <dbReference type="EMBL" id="SVB31056.1"/>
    </source>
</evidence>
<keyword evidence="2" id="KW-0820">tRNA-binding</keyword>
<evidence type="ECO:0000256" key="3">
    <source>
        <dbReference type="ARBA" id="ARBA00022630"/>
    </source>
</evidence>
<evidence type="ECO:0000256" key="2">
    <source>
        <dbReference type="ARBA" id="ARBA00022555"/>
    </source>
</evidence>
<protein>
    <recommendedName>
        <fullName evidence="9">DUS-like FMN-binding domain-containing protein</fullName>
    </recommendedName>
</protein>
<dbReference type="NCBIfam" id="NF008774">
    <property type="entry name" value="PRK11815.1"/>
    <property type="match status" value="1"/>
</dbReference>
<evidence type="ECO:0000256" key="1">
    <source>
        <dbReference type="ARBA" id="ARBA00001917"/>
    </source>
</evidence>
<dbReference type="CDD" id="cd02801">
    <property type="entry name" value="DUS_like_FMN"/>
    <property type="match status" value="1"/>
</dbReference>
<proteinExistence type="predicted"/>
<organism evidence="10">
    <name type="scientific">marine metagenome</name>
    <dbReference type="NCBI Taxonomy" id="408172"/>
    <lineage>
        <taxon>unclassified sequences</taxon>
        <taxon>metagenomes</taxon>
        <taxon>ecological metagenomes</taxon>
    </lineage>
</organism>
<keyword evidence="8" id="KW-0560">Oxidoreductase</keyword>
<evidence type="ECO:0000256" key="7">
    <source>
        <dbReference type="ARBA" id="ARBA00022884"/>
    </source>
</evidence>
<reference evidence="10" key="1">
    <citation type="submission" date="2018-05" db="EMBL/GenBank/DDBJ databases">
        <authorList>
            <person name="Lanie J.A."/>
            <person name="Ng W.-L."/>
            <person name="Kazmierczak K.M."/>
            <person name="Andrzejewski T.M."/>
            <person name="Davidsen T.M."/>
            <person name="Wayne K.J."/>
            <person name="Tettelin H."/>
            <person name="Glass J.I."/>
            <person name="Rusch D."/>
            <person name="Podicherti R."/>
            <person name="Tsui H.-C.T."/>
            <person name="Winkler M.E."/>
        </authorList>
    </citation>
    <scope>NUCLEOTIDE SEQUENCE</scope>
</reference>
<dbReference type="GO" id="GO:0050660">
    <property type="term" value="F:flavin adenine dinucleotide binding"/>
    <property type="evidence" value="ECO:0007669"/>
    <property type="project" value="InterPro"/>
</dbReference>
<keyword evidence="4" id="KW-0288">FMN</keyword>
<keyword evidence="7" id="KW-0694">RNA-binding</keyword>
<keyword evidence="5" id="KW-0819">tRNA processing</keyword>
<keyword evidence="6" id="KW-0521">NADP</keyword>
<dbReference type="EMBL" id="UINC01036696">
    <property type="protein sequence ID" value="SVB31056.1"/>
    <property type="molecule type" value="Genomic_DNA"/>
</dbReference>
<dbReference type="GO" id="GO:0000049">
    <property type="term" value="F:tRNA binding"/>
    <property type="evidence" value="ECO:0007669"/>
    <property type="project" value="UniProtKB-KW"/>
</dbReference>
<keyword evidence="3" id="KW-0285">Flavoprotein</keyword>
<evidence type="ECO:0000256" key="6">
    <source>
        <dbReference type="ARBA" id="ARBA00022857"/>
    </source>
</evidence>
<gene>
    <name evidence="10" type="ORF">METZ01_LOCUS183910</name>
</gene>
<dbReference type="InterPro" id="IPR001269">
    <property type="entry name" value="DUS_fam"/>
</dbReference>
<dbReference type="Pfam" id="PF01207">
    <property type="entry name" value="Dus"/>
    <property type="match status" value="1"/>
</dbReference>
<dbReference type="SUPFAM" id="SSF51395">
    <property type="entry name" value="FMN-linked oxidoreductases"/>
    <property type="match status" value="1"/>
</dbReference>
<dbReference type="InterPro" id="IPR018517">
    <property type="entry name" value="tRNA_hU_synthase_CS"/>
</dbReference>
<dbReference type="Gene3D" id="3.20.20.70">
    <property type="entry name" value="Aldolase class I"/>
    <property type="match status" value="1"/>
</dbReference>
<evidence type="ECO:0000256" key="4">
    <source>
        <dbReference type="ARBA" id="ARBA00022643"/>
    </source>
</evidence>
<dbReference type="PANTHER" id="PTHR42907:SF1">
    <property type="entry name" value="FMN-LINKED OXIDOREDUCTASES SUPERFAMILY PROTEIN"/>
    <property type="match status" value="1"/>
</dbReference>
<dbReference type="PIRSF" id="PIRSF006621">
    <property type="entry name" value="Dus"/>
    <property type="match status" value="1"/>
</dbReference>
<comment type="cofactor">
    <cofactor evidence="1">
        <name>FMN</name>
        <dbReference type="ChEBI" id="CHEBI:58210"/>
    </cofactor>
</comment>
<evidence type="ECO:0000256" key="8">
    <source>
        <dbReference type="ARBA" id="ARBA00023002"/>
    </source>
</evidence>
<dbReference type="AlphaFoldDB" id="A0A382CXW2"/>
<dbReference type="InterPro" id="IPR004653">
    <property type="entry name" value="DusA"/>
</dbReference>
<feature type="domain" description="DUS-like FMN-binding" evidence="9">
    <location>
        <begin position="12"/>
        <end position="312"/>
    </location>
</feature>
<dbReference type="PANTHER" id="PTHR42907">
    <property type="entry name" value="FMN-LINKED OXIDOREDUCTASES SUPERFAMILY PROTEIN"/>
    <property type="match status" value="1"/>
</dbReference>
<accession>A0A382CXW2</accession>
<dbReference type="InterPro" id="IPR013785">
    <property type="entry name" value="Aldolase_TIM"/>
</dbReference>
<sequence length="330" mass="37538">MSKDKYSRKFCVAPMMGYTTPHARKLYRILSQKTFLFTEMIAASTMLHSKTKDLIIENDLQNPIALQVGGSDIDDLALCSKIAKSYNYDEINLNVGCPSKAVQKGSFGACLMQDKKLVRACLETMQNASDIEVTMKCRIGLGNDLNYDYFSTFIDEIVQSGINIIYVHARNAILNGISPKGNRSIPRLNYEFVKKIKKEHPHVQFILNGGIDSLDKAYALSKEHDGVMLGRLIQNNPFCLGKVDKLFFSFKSEKNLNKKIILDYFNYIKPKIGNDSIFRLLSPLLQIFFGIPDSKKLKTEIHQQIKDQEIDNLESLFLQFINLQKKTILS</sequence>
<evidence type="ECO:0000256" key="5">
    <source>
        <dbReference type="ARBA" id="ARBA00022694"/>
    </source>
</evidence>
<dbReference type="GO" id="GO:0017150">
    <property type="term" value="F:tRNA dihydrouridine synthase activity"/>
    <property type="evidence" value="ECO:0007669"/>
    <property type="project" value="InterPro"/>
</dbReference>
<name>A0A382CXW2_9ZZZZ</name>
<evidence type="ECO:0000259" key="9">
    <source>
        <dbReference type="Pfam" id="PF01207"/>
    </source>
</evidence>
<dbReference type="PROSITE" id="PS01136">
    <property type="entry name" value="UPF0034"/>
    <property type="match status" value="1"/>
</dbReference>